<accession>A0A0V8D3S3</accession>
<dbReference type="SMART" id="SM01040">
    <property type="entry name" value="Bro-N"/>
    <property type="match status" value="1"/>
</dbReference>
<dbReference type="Pfam" id="PF02498">
    <property type="entry name" value="Bro-N"/>
    <property type="match status" value="1"/>
</dbReference>
<evidence type="ECO:0000259" key="2">
    <source>
        <dbReference type="PROSITE" id="PS51750"/>
    </source>
</evidence>
<organism evidence="3 4">
    <name type="scientific">Lactococcus lactis subsp. lactis</name>
    <name type="common">Streptococcus lactis</name>
    <dbReference type="NCBI Taxonomy" id="1360"/>
    <lineage>
        <taxon>Bacteria</taxon>
        <taxon>Bacillati</taxon>
        <taxon>Bacillota</taxon>
        <taxon>Bacilli</taxon>
        <taxon>Lactobacillales</taxon>
        <taxon>Streptococcaceae</taxon>
        <taxon>Lactococcus</taxon>
    </lineage>
</organism>
<sequence length="263" mass="30461">MKELQNFNFNNLPVRTVLIDDEPWFVAKDVADILEYSDTQAMTRRLDKEDIMTDKLSGMNMKSTIINESGLYEAIIGSKKKEVKPFKRWITHEVLPTIRKHGAYMTDAKLEEVLLNPDTLISLATQLKEERQARLGLEKENSQLNLELAAATEKTTYLDLILESPDDILITQIAQDYGFSAVKFNRILNELRIQRKVNKQWVLYSRYMGKGYIGSRTQNYVDSKGQERTSITTTWKQKGRKFLYETLKKHGYLPLVEQDDLAS</sequence>
<evidence type="ECO:0000256" key="1">
    <source>
        <dbReference type="SAM" id="Coils"/>
    </source>
</evidence>
<dbReference type="InterPro" id="IPR003497">
    <property type="entry name" value="BRO_N_domain"/>
</dbReference>
<reference evidence="4" key="1">
    <citation type="submission" date="2015-10" db="EMBL/GenBank/DDBJ databases">
        <title>Draft Genome Sequences of 11 Lactococcus lactis subspecies cremoris strains.</title>
        <authorList>
            <person name="Wels M."/>
            <person name="Backus L."/>
            <person name="Boekhorst J."/>
            <person name="Dijkstra A."/>
            <person name="Beerthuizen M."/>
            <person name="Kelly W."/>
            <person name="Siezen R."/>
            <person name="Bachmann H."/>
            <person name="Van Hijum S."/>
        </authorList>
    </citation>
    <scope>NUCLEOTIDE SEQUENCE [LARGE SCALE GENOMIC DNA]</scope>
    <source>
        <strain evidence="4">KF282</strain>
    </source>
</reference>
<dbReference type="PROSITE" id="PS51750">
    <property type="entry name" value="BRO_N"/>
    <property type="match status" value="1"/>
</dbReference>
<dbReference type="Pfam" id="PF03374">
    <property type="entry name" value="ANT"/>
    <property type="match status" value="1"/>
</dbReference>
<dbReference type="RefSeq" id="WP_058218955.1">
    <property type="nucleotide sequence ID" value="NZ_LKLN01000006.1"/>
</dbReference>
<dbReference type="PANTHER" id="PTHR36180:SF2">
    <property type="entry name" value="BRO FAMILY PROTEIN"/>
    <property type="match status" value="1"/>
</dbReference>
<dbReference type="InterPro" id="IPR005039">
    <property type="entry name" value="Ant_C"/>
</dbReference>
<evidence type="ECO:0000313" key="3">
    <source>
        <dbReference type="EMBL" id="KSU08259.1"/>
    </source>
</evidence>
<dbReference type="PATRIC" id="fig|1360.105.peg.1385"/>
<evidence type="ECO:0000313" key="4">
    <source>
        <dbReference type="Proteomes" id="UP000053058"/>
    </source>
</evidence>
<dbReference type="Proteomes" id="UP000053058">
    <property type="component" value="Unassembled WGS sequence"/>
</dbReference>
<name>A0A0V8D3S3_LACLL</name>
<dbReference type="EMBL" id="LKLN01000006">
    <property type="protein sequence ID" value="KSU08259.1"/>
    <property type="molecule type" value="Genomic_DNA"/>
</dbReference>
<gene>
    <name evidence="3" type="ORF">KF282_0126</name>
</gene>
<dbReference type="AlphaFoldDB" id="A0A0V8D3S3"/>
<protein>
    <submittedName>
        <fullName evidence="3">Phage antirepressor protein</fullName>
    </submittedName>
</protein>
<feature type="coiled-coil region" evidence="1">
    <location>
        <begin position="127"/>
        <end position="154"/>
    </location>
</feature>
<keyword evidence="1" id="KW-0175">Coiled coil</keyword>
<proteinExistence type="predicted"/>
<dbReference type="PANTHER" id="PTHR36180">
    <property type="entry name" value="DNA-BINDING PROTEIN-RELATED-RELATED"/>
    <property type="match status" value="1"/>
</dbReference>
<feature type="domain" description="Bro-N" evidence="2">
    <location>
        <begin position="1"/>
        <end position="102"/>
    </location>
</feature>
<comment type="caution">
    <text evidence="3">The sequence shown here is derived from an EMBL/GenBank/DDBJ whole genome shotgun (WGS) entry which is preliminary data.</text>
</comment>
<dbReference type="GO" id="GO:0003677">
    <property type="term" value="F:DNA binding"/>
    <property type="evidence" value="ECO:0007669"/>
    <property type="project" value="InterPro"/>
</dbReference>